<dbReference type="EMBL" id="JBHSCZ010000002">
    <property type="protein sequence ID" value="MFC4262941.1"/>
    <property type="molecule type" value="Genomic_DNA"/>
</dbReference>
<dbReference type="PANTHER" id="PTHR43179:SF7">
    <property type="entry name" value="RHAMNOSYLTRANSFERASE WBBL"/>
    <property type="match status" value="1"/>
</dbReference>
<evidence type="ECO:0000313" key="2">
    <source>
        <dbReference type="EMBL" id="MFC4262941.1"/>
    </source>
</evidence>
<dbReference type="GO" id="GO:0016757">
    <property type="term" value="F:glycosyltransferase activity"/>
    <property type="evidence" value="ECO:0007669"/>
    <property type="project" value="UniProtKB-KW"/>
</dbReference>
<dbReference type="PANTHER" id="PTHR43179">
    <property type="entry name" value="RHAMNOSYLTRANSFERASE WBBL"/>
    <property type="match status" value="1"/>
</dbReference>
<dbReference type="Proteomes" id="UP001595907">
    <property type="component" value="Unassembled WGS sequence"/>
</dbReference>
<proteinExistence type="predicted"/>
<sequence length="397" mass="44448">MQLSIIIVNYNVQYFLEQCLHAVARACLHIDAEILVVDNHSTDDSKTYLTPKFPNVQFFWSDKNLGFGKANNKALQQAKGDYVLFLNPDTIVSENCFVQCLQQFKTNQHIGAIGVCMVDGSGQFLPESKRGLPTAWASFCKMVGLTKLLPTSSIFAQYYQGHLPATRSNEVAVLAGAFMMLSRAAIEATQGFDETFFMYGEDVDLSYRITKAGLLNYYLAQTTIVHFKGESTQKKSASYSQHFYGAMRLFVDKHYQKKPAQLVAMKAAIGVGKCMADVGRLFASNKITQHHKHEKILVVGAAEDVASATNILDHQQIQYEVFLINAKTAFQSIIAATMAQQYTQIAACIGKIGYQFYIAFLMQMPKNWLLLFHYTNSESMVGSNNKNERGVFISMQQ</sequence>
<keyword evidence="3" id="KW-1185">Reference proteome</keyword>
<dbReference type="SUPFAM" id="SSF53448">
    <property type="entry name" value="Nucleotide-diphospho-sugar transferases"/>
    <property type="match status" value="1"/>
</dbReference>
<organism evidence="2 3">
    <name type="scientific">Ferruginibacter yonginensis</name>
    <dbReference type="NCBI Taxonomy" id="1310416"/>
    <lineage>
        <taxon>Bacteria</taxon>
        <taxon>Pseudomonadati</taxon>
        <taxon>Bacteroidota</taxon>
        <taxon>Chitinophagia</taxon>
        <taxon>Chitinophagales</taxon>
        <taxon>Chitinophagaceae</taxon>
        <taxon>Ferruginibacter</taxon>
    </lineage>
</organism>
<dbReference type="Gene3D" id="3.90.550.10">
    <property type="entry name" value="Spore Coat Polysaccharide Biosynthesis Protein SpsA, Chain A"/>
    <property type="match status" value="1"/>
</dbReference>
<dbReference type="InterPro" id="IPR001173">
    <property type="entry name" value="Glyco_trans_2-like"/>
</dbReference>
<evidence type="ECO:0000259" key="1">
    <source>
        <dbReference type="Pfam" id="PF00535"/>
    </source>
</evidence>
<dbReference type="RefSeq" id="WP_379708893.1">
    <property type="nucleotide sequence ID" value="NZ_JBHSCZ010000002.1"/>
</dbReference>
<name>A0ABV8QRK9_9BACT</name>
<dbReference type="EC" id="2.4.-.-" evidence="2"/>
<reference evidence="3" key="1">
    <citation type="journal article" date="2019" name="Int. J. Syst. Evol. Microbiol.">
        <title>The Global Catalogue of Microorganisms (GCM) 10K type strain sequencing project: providing services to taxonomists for standard genome sequencing and annotation.</title>
        <authorList>
            <consortium name="The Broad Institute Genomics Platform"/>
            <consortium name="The Broad Institute Genome Sequencing Center for Infectious Disease"/>
            <person name="Wu L."/>
            <person name="Ma J."/>
        </authorList>
    </citation>
    <scope>NUCLEOTIDE SEQUENCE [LARGE SCALE GENOMIC DNA]</scope>
    <source>
        <strain evidence="3">CECT 8289</strain>
    </source>
</reference>
<keyword evidence="2" id="KW-0328">Glycosyltransferase</keyword>
<dbReference type="Pfam" id="PF00535">
    <property type="entry name" value="Glycos_transf_2"/>
    <property type="match status" value="1"/>
</dbReference>
<keyword evidence="2" id="KW-0808">Transferase</keyword>
<comment type="caution">
    <text evidence="2">The sequence shown here is derived from an EMBL/GenBank/DDBJ whole genome shotgun (WGS) entry which is preliminary data.</text>
</comment>
<dbReference type="CDD" id="cd04186">
    <property type="entry name" value="GT_2_like_c"/>
    <property type="match status" value="1"/>
</dbReference>
<dbReference type="InterPro" id="IPR029044">
    <property type="entry name" value="Nucleotide-diphossugar_trans"/>
</dbReference>
<protein>
    <submittedName>
        <fullName evidence="2">Glycosyltransferase family 2 protein</fullName>
        <ecNumber evidence="2">2.4.-.-</ecNumber>
    </submittedName>
</protein>
<feature type="domain" description="Glycosyltransferase 2-like" evidence="1">
    <location>
        <begin position="4"/>
        <end position="186"/>
    </location>
</feature>
<evidence type="ECO:0000313" key="3">
    <source>
        <dbReference type="Proteomes" id="UP001595907"/>
    </source>
</evidence>
<accession>A0ABV8QRK9</accession>
<gene>
    <name evidence="2" type="ORF">ACFOWM_08640</name>
</gene>